<gene>
    <name evidence="1" type="ORF">BBI01_10050</name>
</gene>
<dbReference type="AlphaFoldDB" id="A0A1B8ZLJ5"/>
<proteinExistence type="predicted"/>
<dbReference type="Proteomes" id="UP000092651">
    <property type="component" value="Unassembled WGS sequence"/>
</dbReference>
<protein>
    <submittedName>
        <fullName evidence="1">Uncharacterized protein</fullName>
    </submittedName>
</protein>
<name>A0A1B8ZLJ5_9FLAO</name>
<dbReference type="RefSeq" id="WP_065394677.1">
    <property type="nucleotide sequence ID" value="NZ_MAYH01000023.1"/>
</dbReference>
<reference evidence="1 2" key="1">
    <citation type="submission" date="2016-07" db="EMBL/GenBank/DDBJ databases">
        <authorList>
            <person name="Jeong J.-J."/>
            <person name="Kim D.W."/>
            <person name="Sang M.K."/>
            <person name="Choi I.-G."/>
            <person name="Kim K.D."/>
        </authorList>
    </citation>
    <scope>NUCLEOTIDE SEQUENCE [LARGE SCALE GENOMIC DNA]</scope>
    <source>
        <strain evidence="1 2">UTM-3</strain>
    </source>
</reference>
<keyword evidence="2" id="KW-1185">Reference proteome</keyword>
<dbReference type="OrthoDB" id="1364841at2"/>
<dbReference type="EMBL" id="MAYH01000023">
    <property type="protein sequence ID" value="OCA72455.1"/>
    <property type="molecule type" value="Genomic_DNA"/>
</dbReference>
<organism evidence="1 2">
    <name type="scientific">Chryseobacterium artocarpi</name>
    <dbReference type="NCBI Taxonomy" id="1414727"/>
    <lineage>
        <taxon>Bacteria</taxon>
        <taxon>Pseudomonadati</taxon>
        <taxon>Bacteroidota</taxon>
        <taxon>Flavobacteriia</taxon>
        <taxon>Flavobacteriales</taxon>
        <taxon>Weeksellaceae</taxon>
        <taxon>Chryseobacterium group</taxon>
        <taxon>Chryseobacterium</taxon>
    </lineage>
</organism>
<sequence length="141" mass="16830">MGKITIILMLFLIISCDRSNSYAKNDKNLGVFVKENTFISSPGIYYFRDFSIVVKEFKDDTIIYGVFDYYNNLLYQRNINVPISNYMKWTIYIDNQGRLWFYNTDYQETNILVVKRDKTTFVKDLRKLPPIPDELSKFIKE</sequence>
<dbReference type="PROSITE" id="PS51257">
    <property type="entry name" value="PROKAR_LIPOPROTEIN"/>
    <property type="match status" value="1"/>
</dbReference>
<evidence type="ECO:0000313" key="2">
    <source>
        <dbReference type="Proteomes" id="UP000092651"/>
    </source>
</evidence>
<comment type="caution">
    <text evidence="1">The sequence shown here is derived from an EMBL/GenBank/DDBJ whole genome shotgun (WGS) entry which is preliminary data.</text>
</comment>
<evidence type="ECO:0000313" key="1">
    <source>
        <dbReference type="EMBL" id="OCA72455.1"/>
    </source>
</evidence>
<accession>A0A1B8ZLJ5</accession>